<dbReference type="GO" id="GO:0005886">
    <property type="term" value="C:plasma membrane"/>
    <property type="evidence" value="ECO:0007669"/>
    <property type="project" value="UniProtKB-SubCell"/>
</dbReference>
<dbReference type="GO" id="GO:0003774">
    <property type="term" value="F:cytoskeletal motor activity"/>
    <property type="evidence" value="ECO:0007669"/>
    <property type="project" value="InterPro"/>
</dbReference>
<evidence type="ECO:0000256" key="3">
    <source>
        <dbReference type="ARBA" id="ARBA00010299"/>
    </source>
</evidence>
<evidence type="ECO:0000256" key="6">
    <source>
        <dbReference type="ARBA" id="ARBA00022500"/>
    </source>
</evidence>
<dbReference type="PRINTS" id="PR00954">
    <property type="entry name" value="FLGMOTORFLIG"/>
</dbReference>
<dbReference type="Pfam" id="PF14841">
    <property type="entry name" value="FliG_M"/>
    <property type="match status" value="1"/>
</dbReference>
<keyword evidence="16" id="KW-1185">Reference proteome</keyword>
<dbReference type="GO" id="GO:0006935">
    <property type="term" value="P:chemotaxis"/>
    <property type="evidence" value="ECO:0007669"/>
    <property type="project" value="UniProtKB-KW"/>
</dbReference>
<dbReference type="InterPro" id="IPR023087">
    <property type="entry name" value="Flg_Motor_Flig_C"/>
</dbReference>
<proteinExistence type="inferred from homology"/>
<dbReference type="GO" id="GO:0071973">
    <property type="term" value="P:bacterial-type flagellum-dependent cell motility"/>
    <property type="evidence" value="ECO:0007669"/>
    <property type="project" value="InterPro"/>
</dbReference>
<dbReference type="InterPro" id="IPR028263">
    <property type="entry name" value="FliG_N"/>
</dbReference>
<dbReference type="AlphaFoldDB" id="A0A212RBJ2"/>
<dbReference type="Gene3D" id="1.10.220.30">
    <property type="match status" value="3"/>
</dbReference>
<organism evidence="15 16">
    <name type="scientific">Arboricoccus pini</name>
    <dbReference type="NCBI Taxonomy" id="1963835"/>
    <lineage>
        <taxon>Bacteria</taxon>
        <taxon>Pseudomonadati</taxon>
        <taxon>Pseudomonadota</taxon>
        <taxon>Alphaproteobacteria</taxon>
        <taxon>Geminicoccales</taxon>
        <taxon>Geminicoccaceae</taxon>
        <taxon>Arboricoccus</taxon>
    </lineage>
</organism>
<comment type="similarity">
    <text evidence="3 11">Belongs to the FliG family.</text>
</comment>
<keyword evidence="9 11" id="KW-0975">Bacterial flagellum</keyword>
<evidence type="ECO:0000259" key="14">
    <source>
        <dbReference type="Pfam" id="PF14842"/>
    </source>
</evidence>
<dbReference type="EMBL" id="FYEH01000007">
    <property type="protein sequence ID" value="SNB69582.1"/>
    <property type="molecule type" value="Genomic_DNA"/>
</dbReference>
<comment type="subcellular location">
    <subcellularLocation>
        <location evidence="1 11">Bacterial flagellum basal body</location>
    </subcellularLocation>
    <subcellularLocation>
        <location evidence="11">Cell inner membrane</location>
        <topology evidence="11">Peripheral membrane protein</topology>
        <orientation evidence="11">Cytoplasmic side</orientation>
    </subcellularLocation>
    <subcellularLocation>
        <location evidence="2">Cell membrane</location>
        <topology evidence="2">Peripheral membrane protein</topology>
        <orientation evidence="2">Cytoplasmic side</orientation>
    </subcellularLocation>
</comment>
<keyword evidence="8 11" id="KW-0472">Membrane</keyword>
<evidence type="ECO:0000256" key="9">
    <source>
        <dbReference type="ARBA" id="ARBA00023143"/>
    </source>
</evidence>
<evidence type="ECO:0000256" key="4">
    <source>
        <dbReference type="ARBA" id="ARBA00021870"/>
    </source>
</evidence>
<dbReference type="OrthoDB" id="9780302at2"/>
<evidence type="ECO:0000259" key="12">
    <source>
        <dbReference type="Pfam" id="PF01706"/>
    </source>
</evidence>
<feature type="domain" description="Flagellar motor switch protein FliG N-terminal" evidence="14">
    <location>
        <begin position="11"/>
        <end position="112"/>
    </location>
</feature>
<protein>
    <recommendedName>
        <fullName evidence="4 11">Flagellar motor switch protein FliG</fullName>
    </recommendedName>
</protein>
<dbReference type="InterPro" id="IPR011002">
    <property type="entry name" value="FliG_a-hlx"/>
</dbReference>
<keyword evidence="11" id="KW-0997">Cell inner membrane</keyword>
<evidence type="ECO:0000313" key="15">
    <source>
        <dbReference type="EMBL" id="SNB69582.1"/>
    </source>
</evidence>
<feature type="domain" description="Flagellar motor switch protein FliG C-terminal" evidence="12">
    <location>
        <begin position="222"/>
        <end position="328"/>
    </location>
</feature>
<dbReference type="Proteomes" id="UP000197065">
    <property type="component" value="Unassembled WGS sequence"/>
</dbReference>
<evidence type="ECO:0000256" key="1">
    <source>
        <dbReference type="ARBA" id="ARBA00004117"/>
    </source>
</evidence>
<evidence type="ECO:0000313" key="16">
    <source>
        <dbReference type="Proteomes" id="UP000197065"/>
    </source>
</evidence>
<evidence type="ECO:0000259" key="13">
    <source>
        <dbReference type="Pfam" id="PF14841"/>
    </source>
</evidence>
<keyword evidence="5 11" id="KW-1003">Cell membrane</keyword>
<evidence type="ECO:0000256" key="5">
    <source>
        <dbReference type="ARBA" id="ARBA00022475"/>
    </source>
</evidence>
<dbReference type="Pfam" id="PF01706">
    <property type="entry name" value="FliG_C"/>
    <property type="match status" value="1"/>
</dbReference>
<dbReference type="InterPro" id="IPR000090">
    <property type="entry name" value="Flg_Motor_Flig"/>
</dbReference>
<dbReference type="SUPFAM" id="SSF48029">
    <property type="entry name" value="FliG"/>
    <property type="match status" value="2"/>
</dbReference>
<dbReference type="PANTHER" id="PTHR30534">
    <property type="entry name" value="FLAGELLAR MOTOR SWITCH PROTEIN FLIG"/>
    <property type="match status" value="1"/>
</dbReference>
<keyword evidence="15" id="KW-0966">Cell projection</keyword>
<dbReference type="InterPro" id="IPR032779">
    <property type="entry name" value="FliG_M"/>
</dbReference>
<sequence length="338" mass="38163">MSNIVPRYDTMSGSQKAAAFMLAVDPTQASSLLSMLELDELKDLSQTMSLIGRIDSEVVERLLEEFCQQMQHESGIMGGYRATERLLLQALDPERVASIMDEIRGPQGRTVWDKLGNVNEAVLGSYLRNEYPQTVAVILARLPPAHASRVISTFPDELALDVMRRIIALENVQKEVLADVERTLRNEFVSNLARTNRNDNHEMVAEIFNHFDRATESRLIEMLEQADPEAATQIRSLMFTFDDLIKIDDSGIQLLLRRAGNDRLKFALKGAKQEISDLFMRNIAERTAKMLREELAGMGPIRLREVEEAQQFLVNLAKELAASGEIVLLEESDEEMVI</sequence>
<dbReference type="RefSeq" id="WP_088561593.1">
    <property type="nucleotide sequence ID" value="NZ_FYEH01000007.1"/>
</dbReference>
<gene>
    <name evidence="15" type="ORF">SAMN07250955_10712</name>
</gene>
<feature type="domain" description="Flagellar motor switch protein FliG middle" evidence="13">
    <location>
        <begin position="122"/>
        <end position="193"/>
    </location>
</feature>
<dbReference type="NCBIfam" id="TIGR00207">
    <property type="entry name" value="fliG"/>
    <property type="match status" value="1"/>
</dbReference>
<name>A0A212RBJ2_9PROT</name>
<evidence type="ECO:0000256" key="2">
    <source>
        <dbReference type="ARBA" id="ARBA00004413"/>
    </source>
</evidence>
<comment type="function">
    <text evidence="10 11">FliG is one of three proteins (FliG, FliN, FliM) that forms the rotor-mounted switch complex (C ring), located at the base of the basal body. This complex interacts with the CheY and CheZ chemotaxis proteins, in addition to contacting components of the motor that determine the direction of flagellar rotation.</text>
</comment>
<dbReference type="PANTHER" id="PTHR30534:SF0">
    <property type="entry name" value="FLAGELLAR MOTOR SWITCH PROTEIN FLIG"/>
    <property type="match status" value="1"/>
</dbReference>
<dbReference type="GO" id="GO:0009425">
    <property type="term" value="C:bacterial-type flagellum basal body"/>
    <property type="evidence" value="ECO:0007669"/>
    <property type="project" value="UniProtKB-SubCell"/>
</dbReference>
<evidence type="ECO:0000256" key="11">
    <source>
        <dbReference type="PIRNR" id="PIRNR003161"/>
    </source>
</evidence>
<dbReference type="PIRSF" id="PIRSF003161">
    <property type="entry name" value="FliG"/>
    <property type="match status" value="1"/>
</dbReference>
<keyword evidence="6 11" id="KW-0145">Chemotaxis</keyword>
<reference evidence="15 16" key="1">
    <citation type="submission" date="2017-06" db="EMBL/GenBank/DDBJ databases">
        <authorList>
            <person name="Kim H.J."/>
            <person name="Triplett B.A."/>
        </authorList>
    </citation>
    <scope>NUCLEOTIDE SEQUENCE [LARGE SCALE GENOMIC DNA]</scope>
    <source>
        <strain evidence="15 16">B29T1</strain>
    </source>
</reference>
<evidence type="ECO:0000256" key="7">
    <source>
        <dbReference type="ARBA" id="ARBA00022779"/>
    </source>
</evidence>
<keyword evidence="15" id="KW-0282">Flagellum</keyword>
<evidence type="ECO:0000256" key="10">
    <source>
        <dbReference type="ARBA" id="ARBA00025598"/>
    </source>
</evidence>
<keyword evidence="7 11" id="KW-0283">Flagellar rotation</keyword>
<dbReference type="Pfam" id="PF14842">
    <property type="entry name" value="FliG_N"/>
    <property type="match status" value="1"/>
</dbReference>
<evidence type="ECO:0000256" key="8">
    <source>
        <dbReference type="ARBA" id="ARBA00023136"/>
    </source>
</evidence>
<accession>A0A212RBJ2</accession>
<keyword evidence="15" id="KW-0969">Cilium</keyword>